<organism evidence="2 3">
    <name type="scientific">Sphingomonas hylomeconis</name>
    <dbReference type="NCBI Taxonomy" id="1395958"/>
    <lineage>
        <taxon>Bacteria</taxon>
        <taxon>Pseudomonadati</taxon>
        <taxon>Pseudomonadota</taxon>
        <taxon>Alphaproteobacteria</taxon>
        <taxon>Sphingomonadales</taxon>
        <taxon>Sphingomonadaceae</taxon>
        <taxon>Sphingomonas</taxon>
    </lineage>
</organism>
<evidence type="ECO:0000313" key="3">
    <source>
        <dbReference type="Proteomes" id="UP001595713"/>
    </source>
</evidence>
<gene>
    <name evidence="2" type="ORF">ACFONA_05460</name>
</gene>
<comment type="caution">
    <text evidence="2">The sequence shown here is derived from an EMBL/GenBank/DDBJ whole genome shotgun (WGS) entry which is preliminary data.</text>
</comment>
<protein>
    <submittedName>
        <fullName evidence="2">Uncharacterized protein</fullName>
    </submittedName>
</protein>
<keyword evidence="1" id="KW-0812">Transmembrane</keyword>
<dbReference type="EMBL" id="JBHRXP010000002">
    <property type="protein sequence ID" value="MFC3579606.1"/>
    <property type="molecule type" value="Genomic_DNA"/>
</dbReference>
<keyword evidence="1" id="KW-0472">Membrane</keyword>
<evidence type="ECO:0000256" key="1">
    <source>
        <dbReference type="SAM" id="Phobius"/>
    </source>
</evidence>
<name>A0ABV7STF2_9SPHN</name>
<dbReference type="Proteomes" id="UP001595713">
    <property type="component" value="Unassembled WGS sequence"/>
</dbReference>
<sequence length="55" mass="6125">MVALSVAVGRFFEALFWAMMQAAGQIALGAGAGLLVLIVAWRLMRGHWPWRKRGR</sequence>
<keyword evidence="3" id="KW-1185">Reference proteome</keyword>
<proteinExistence type="predicted"/>
<dbReference type="RefSeq" id="WP_261293494.1">
    <property type="nucleotide sequence ID" value="NZ_JANQBK010000003.1"/>
</dbReference>
<accession>A0ABV7STF2</accession>
<evidence type="ECO:0000313" key="2">
    <source>
        <dbReference type="EMBL" id="MFC3579606.1"/>
    </source>
</evidence>
<feature type="transmembrane region" description="Helical" evidence="1">
    <location>
        <begin position="22"/>
        <end position="43"/>
    </location>
</feature>
<reference evidence="3" key="1">
    <citation type="journal article" date="2019" name="Int. J. Syst. Evol. Microbiol.">
        <title>The Global Catalogue of Microorganisms (GCM) 10K type strain sequencing project: providing services to taxonomists for standard genome sequencing and annotation.</title>
        <authorList>
            <consortium name="The Broad Institute Genomics Platform"/>
            <consortium name="The Broad Institute Genome Sequencing Center for Infectious Disease"/>
            <person name="Wu L."/>
            <person name="Ma J."/>
        </authorList>
    </citation>
    <scope>NUCLEOTIDE SEQUENCE [LARGE SCALE GENOMIC DNA]</scope>
    <source>
        <strain evidence="3">KCTC 42739</strain>
    </source>
</reference>
<keyword evidence="1" id="KW-1133">Transmembrane helix</keyword>